<evidence type="ECO:0000256" key="1">
    <source>
        <dbReference type="SAM" id="Phobius"/>
    </source>
</evidence>
<dbReference type="STRING" id="768671.ThimaDRAFT_1774"/>
<feature type="transmembrane region" description="Helical" evidence="1">
    <location>
        <begin position="75"/>
        <end position="97"/>
    </location>
</feature>
<accession>F9UA22</accession>
<dbReference type="eggNOG" id="COG1233">
    <property type="taxonomic scope" value="Bacteria"/>
</dbReference>
<protein>
    <recommendedName>
        <fullName evidence="4">Intracellular septation protein A</fullName>
    </recommendedName>
</protein>
<reference evidence="2 3" key="1">
    <citation type="submission" date="2011-06" db="EMBL/GenBank/DDBJ databases">
        <title>The draft genome of Thiocapsa marina 5811.</title>
        <authorList>
            <consortium name="US DOE Joint Genome Institute (JGI-PGF)"/>
            <person name="Lucas S."/>
            <person name="Han J."/>
            <person name="Cheng J.-F."/>
            <person name="Goodwin L."/>
            <person name="Pitluck S."/>
            <person name="Peters L."/>
            <person name="Land M.L."/>
            <person name="Hauser L."/>
            <person name="Vogl K."/>
            <person name="Liu Z."/>
            <person name="Imhoff J."/>
            <person name="Thiel V."/>
            <person name="Frigaard N.-U."/>
            <person name="Bryant D."/>
            <person name="Woyke T.J."/>
        </authorList>
    </citation>
    <scope>NUCLEOTIDE SEQUENCE [LARGE SCALE GENOMIC DNA]</scope>
    <source>
        <strain evidence="2 3">5811</strain>
    </source>
</reference>
<name>F9UA22_9GAMM</name>
<dbReference type="RefSeq" id="WP_007192650.1">
    <property type="nucleotide sequence ID" value="NZ_AFWV01000005.1"/>
</dbReference>
<gene>
    <name evidence="2" type="ORF">ThimaDRAFT_1774</name>
</gene>
<dbReference type="Proteomes" id="UP000005459">
    <property type="component" value="Unassembled WGS sequence"/>
</dbReference>
<keyword evidence="1" id="KW-0812">Transmembrane</keyword>
<evidence type="ECO:0008006" key="4">
    <source>
        <dbReference type="Google" id="ProtNLM"/>
    </source>
</evidence>
<keyword evidence="3" id="KW-1185">Reference proteome</keyword>
<feature type="transmembrane region" description="Helical" evidence="1">
    <location>
        <begin position="51"/>
        <end position="69"/>
    </location>
</feature>
<keyword evidence="1" id="KW-1133">Transmembrane helix</keyword>
<organism evidence="2 3">
    <name type="scientific">Thiocapsa marina 5811</name>
    <dbReference type="NCBI Taxonomy" id="768671"/>
    <lineage>
        <taxon>Bacteria</taxon>
        <taxon>Pseudomonadati</taxon>
        <taxon>Pseudomonadota</taxon>
        <taxon>Gammaproteobacteria</taxon>
        <taxon>Chromatiales</taxon>
        <taxon>Chromatiaceae</taxon>
        <taxon>Thiocapsa</taxon>
    </lineage>
</organism>
<dbReference type="AlphaFoldDB" id="F9UA22"/>
<dbReference type="EMBL" id="AFWV01000005">
    <property type="protein sequence ID" value="EGV18970.1"/>
    <property type="molecule type" value="Genomic_DNA"/>
</dbReference>
<evidence type="ECO:0000313" key="2">
    <source>
        <dbReference type="EMBL" id="EGV18970.1"/>
    </source>
</evidence>
<sequence>MSFFRLLLAFSPWLAFMVIAHEGLFRLQLGLGVALAISVILGLTGIHRGVILWAGLVFFSLAGIAVIGFQDLWTIRHMGVLAAGMLATATWFSVLIRKPFTLDYARAHTDPSLWNDPVFLRTNFILTSAWGTIFTLNALLAFGKMESVLLQPWQYETISYVLLVCGVILTTWYPNRVRSRAAPTAPVRGSEESVR</sequence>
<dbReference type="OrthoDB" id="6636843at2"/>
<feature type="transmembrane region" description="Helical" evidence="1">
    <location>
        <begin position="30"/>
        <end position="46"/>
    </location>
</feature>
<feature type="transmembrane region" description="Helical" evidence="1">
    <location>
        <begin position="153"/>
        <end position="173"/>
    </location>
</feature>
<feature type="transmembrane region" description="Helical" evidence="1">
    <location>
        <begin position="118"/>
        <end position="141"/>
    </location>
</feature>
<proteinExistence type="predicted"/>
<evidence type="ECO:0000313" key="3">
    <source>
        <dbReference type="Proteomes" id="UP000005459"/>
    </source>
</evidence>
<keyword evidence="1" id="KW-0472">Membrane</keyword>